<feature type="coiled-coil region" evidence="1">
    <location>
        <begin position="791"/>
        <end position="857"/>
    </location>
</feature>
<dbReference type="PANTHER" id="PTHR46104">
    <property type="entry name" value="GENE 9195-RELATED-RELATED"/>
    <property type="match status" value="1"/>
</dbReference>
<feature type="compositionally biased region" description="Low complexity" evidence="2">
    <location>
        <begin position="325"/>
        <end position="338"/>
    </location>
</feature>
<dbReference type="PANTHER" id="PTHR46104:SF1">
    <property type="entry name" value="GENE 9195-RELATED"/>
    <property type="match status" value="1"/>
</dbReference>
<proteinExistence type="predicted"/>
<feature type="compositionally biased region" description="Polar residues" evidence="2">
    <location>
        <begin position="309"/>
        <end position="324"/>
    </location>
</feature>
<name>A0ABR2HY26_9EUKA</name>
<dbReference type="Proteomes" id="UP001470230">
    <property type="component" value="Unassembled WGS sequence"/>
</dbReference>
<feature type="region of interest" description="Disordered" evidence="2">
    <location>
        <begin position="309"/>
        <end position="338"/>
    </location>
</feature>
<dbReference type="EMBL" id="JAPFFF010000021">
    <property type="protein sequence ID" value="KAK8853993.1"/>
    <property type="molecule type" value="Genomic_DNA"/>
</dbReference>
<feature type="coiled-coil region" evidence="1">
    <location>
        <begin position="216"/>
        <end position="285"/>
    </location>
</feature>
<accession>A0ABR2HY26</accession>
<evidence type="ECO:0000313" key="4">
    <source>
        <dbReference type="Proteomes" id="UP001470230"/>
    </source>
</evidence>
<feature type="coiled-coil region" evidence="1">
    <location>
        <begin position="357"/>
        <end position="454"/>
    </location>
</feature>
<reference evidence="3 4" key="1">
    <citation type="submission" date="2024-04" db="EMBL/GenBank/DDBJ databases">
        <title>Tritrichomonas musculus Genome.</title>
        <authorList>
            <person name="Alves-Ferreira E."/>
            <person name="Grigg M."/>
            <person name="Lorenzi H."/>
            <person name="Galac M."/>
        </authorList>
    </citation>
    <scope>NUCLEOTIDE SEQUENCE [LARGE SCALE GENOMIC DNA]</scope>
    <source>
        <strain evidence="3 4">EAF2021</strain>
    </source>
</reference>
<evidence type="ECO:0008006" key="5">
    <source>
        <dbReference type="Google" id="ProtNLM"/>
    </source>
</evidence>
<keyword evidence="4" id="KW-1185">Reference proteome</keyword>
<feature type="coiled-coil region" evidence="1">
    <location>
        <begin position="636"/>
        <end position="764"/>
    </location>
</feature>
<protein>
    <recommendedName>
        <fullName evidence="5">GRIP domain-containing protein</fullName>
    </recommendedName>
</protein>
<organism evidence="3 4">
    <name type="scientific">Tritrichomonas musculus</name>
    <dbReference type="NCBI Taxonomy" id="1915356"/>
    <lineage>
        <taxon>Eukaryota</taxon>
        <taxon>Metamonada</taxon>
        <taxon>Parabasalia</taxon>
        <taxon>Tritrichomonadida</taxon>
        <taxon>Tritrichomonadidae</taxon>
        <taxon>Tritrichomonas</taxon>
    </lineage>
</organism>
<feature type="coiled-coil region" evidence="1">
    <location>
        <begin position="20"/>
        <end position="99"/>
    </location>
</feature>
<sequence length="1055" mass="122340">MLNSSDSDNFFAEETISEEKRQLIIENSRLQRSNEQLKIDLNKLQSQFDELVNSCPQISELSKQNSLLTKEVSDLNIKNVELNRRLEISLQTNNDLSEKIISSQSAADSSHSHQISKLNAQINYLKVQHQEEIEKKDKSYQQCQKSLKQTEKDLFLFKSQISKIISLSQNYFKTEISDCNALCSILMNPKEKASLNSSLPIPNNNLKDQTIKTNINSELEKKCEHFKSKYKSEKLKKKQVELSFLQFQKDNDHKDFTINQLKTEIEDLKRNHENTLKQIETSHKQEILSLTTQKPQIKYKSMMVQTTPESLPNHQQTNQFNEAHNSNSSTLESLSDPSSISTINKINNNDINNNSSIAIIEQMKAQIESLIEQLKKAQEKQTKLREKNKSILTKLVKIEKENKTNQKKLSKAAILLQQIQDENEHLNTKLKAGSAALDERNNQAETKLVELLNVQKSLNVLEKVTASQKADIDTVTKERDRLLSLVLFQNQALESFEKYIVNIEKSSSLKSKSKDAYFGNYEEEENNEDNNSSSSFLLSQSGKSINWDFGTLPESIVSILKNFTENEGFSIESKIHHIFNVLSKWFNNLTITHNNEMIELQDKLDESGTKFDNFLAVILNSLGGKESTQEEVVKRVAELNSENAVLLQKVHEYEDIQSIFQEEEDQSKDSSPRLNTVKNLSSQINRLQEKLKDLHSKCHLRKIELKECKAAFIECQKRSDDEIQTLRLANEKARNEINELQNSLNDQHKKCKDLQDELAQTREMHVEEYNKSQEDFESILMQNSSNFDEFQNRTNADLQNKNNKIMALQKQLEEAQSNADHWEQKANFLTEETNSLKTQLDEQIKESEKRFNSLDKQRKDGLKELEKHFNKVHDSLVQRNKELSNQIKELKEPKIVEKNENDEKICSLEEKISQLNYQLQQETARFQSSKETLERQNKLLMVQNNAKLIAMETNYSVKCDELRKDYELKKKELLGFIAHQFRSFYDVKMVLSEETIKSMVKKIKVEITKLRKREDAIRRILNVSEGQSTEDALTELIMSMYPQLVEQTPKTRASK</sequence>
<comment type="caution">
    <text evidence="3">The sequence shown here is derived from an EMBL/GenBank/DDBJ whole genome shotgun (WGS) entry which is preliminary data.</text>
</comment>
<evidence type="ECO:0000256" key="1">
    <source>
        <dbReference type="SAM" id="Coils"/>
    </source>
</evidence>
<evidence type="ECO:0000313" key="3">
    <source>
        <dbReference type="EMBL" id="KAK8853993.1"/>
    </source>
</evidence>
<keyword evidence="1" id="KW-0175">Coiled coil</keyword>
<evidence type="ECO:0000256" key="2">
    <source>
        <dbReference type="SAM" id="MobiDB-lite"/>
    </source>
</evidence>
<gene>
    <name evidence="3" type="ORF">M9Y10_016542</name>
</gene>